<dbReference type="Pfam" id="PF13411">
    <property type="entry name" value="MerR_1"/>
    <property type="match status" value="1"/>
</dbReference>
<keyword evidence="1" id="KW-0238">DNA-binding</keyword>
<dbReference type="PANTHER" id="PTHR30204">
    <property type="entry name" value="REDOX-CYCLING DRUG-SENSING TRANSCRIPTIONAL ACTIVATOR SOXR"/>
    <property type="match status" value="1"/>
</dbReference>
<dbReference type="Gene3D" id="1.10.1660.10">
    <property type="match status" value="1"/>
</dbReference>
<dbReference type="InterPro" id="IPR011256">
    <property type="entry name" value="Reg_factor_effector_dom_sf"/>
</dbReference>
<dbReference type="SMART" id="SM00422">
    <property type="entry name" value="HTH_MERR"/>
    <property type="match status" value="1"/>
</dbReference>
<evidence type="ECO:0000313" key="5">
    <source>
        <dbReference type="Proteomes" id="UP000003490"/>
    </source>
</evidence>
<reference evidence="3 5" key="2">
    <citation type="submission" date="2007-08" db="EMBL/GenBank/DDBJ databases">
        <authorList>
            <person name="Fulton L."/>
            <person name="Clifton S."/>
            <person name="Fulton B."/>
            <person name="Xu J."/>
            <person name="Minx P."/>
            <person name="Pepin K.H."/>
            <person name="Johnson M."/>
            <person name="Thiruvilangam P."/>
            <person name="Bhonagiri V."/>
            <person name="Nash W.E."/>
            <person name="Wang C."/>
            <person name="Mardis E.R."/>
            <person name="Wilson R.K."/>
        </authorList>
    </citation>
    <scope>NUCLEOTIDE SEQUENCE [LARGE SCALE GENOMIC DNA]</scope>
    <source>
        <strain evidence="3 5">DSM 753</strain>
    </source>
</reference>
<dbReference type="HOGENOM" id="CLU_065103_0_2_9"/>
<dbReference type="EMBL" id="ABCB02000016">
    <property type="protein sequence ID" value="EDO62018.1"/>
    <property type="molecule type" value="Genomic_DNA"/>
</dbReference>
<feature type="domain" description="HTH merR-type" evidence="2">
    <location>
        <begin position="8"/>
        <end position="78"/>
    </location>
</feature>
<dbReference type="GO" id="GO:0003677">
    <property type="term" value="F:DNA binding"/>
    <property type="evidence" value="ECO:0007669"/>
    <property type="project" value="UniProtKB-KW"/>
</dbReference>
<dbReference type="Proteomes" id="UP000003490">
    <property type="component" value="Unassembled WGS sequence"/>
</dbReference>
<dbReference type="SUPFAM" id="SSF46955">
    <property type="entry name" value="Putative DNA-binding domain"/>
    <property type="match status" value="1"/>
</dbReference>
<dbReference type="GO" id="GO:0003700">
    <property type="term" value="F:DNA-binding transcription factor activity"/>
    <property type="evidence" value="ECO:0007669"/>
    <property type="project" value="InterPro"/>
</dbReference>
<reference evidence="4 6" key="3">
    <citation type="submission" date="2017-07" db="EMBL/GenBank/DDBJ databases">
        <title>Prevalence of linear plasmids in Cutibacterium (Propionibacterium) acnes isolates obtained from prostatic tissue.</title>
        <authorList>
            <person name="Davidsson S."/>
            <person name="Carlsson J."/>
            <person name="Molling P."/>
            <person name="Andren O."/>
            <person name="Andersson S.-O."/>
            <person name="Brzuszkiewicz E."/>
            <person name="Poehlein A."/>
            <person name="Al-Zeer M."/>
            <person name="Brinkmann V."/>
            <person name="Scavenius C."/>
            <person name="Nazipi S."/>
            <person name="Soderquist B."/>
            <person name="Bruggemann H."/>
        </authorList>
    </citation>
    <scope>NUCLEOTIDE SEQUENCE [LARGE SCALE GENOMIC DNA]</scope>
    <source>
        <strain evidence="4 6">DSM 753</strain>
    </source>
</reference>
<organism evidence="3 5">
    <name type="scientific">[Clostridium] leptum DSM 753</name>
    <dbReference type="NCBI Taxonomy" id="428125"/>
    <lineage>
        <taxon>Bacteria</taxon>
        <taxon>Bacillati</taxon>
        <taxon>Bacillota</taxon>
        <taxon>Clostridia</taxon>
        <taxon>Eubacteriales</taxon>
        <taxon>Oscillospiraceae</taxon>
        <taxon>Oscillospiraceae incertae sedis</taxon>
    </lineage>
</organism>
<dbReference type="InterPro" id="IPR047057">
    <property type="entry name" value="MerR_fam"/>
</dbReference>
<dbReference type="AlphaFoldDB" id="A7VQP6"/>
<gene>
    <name evidence="3" type="primary">bltR</name>
    <name evidence="4" type="ORF">CH238_14510</name>
    <name evidence="3" type="ORF">CLOLEP_00876</name>
</gene>
<proteinExistence type="predicted"/>
<dbReference type="Gene3D" id="3.20.80.10">
    <property type="entry name" value="Regulatory factor, effector binding domain"/>
    <property type="match status" value="1"/>
</dbReference>
<dbReference type="InterPro" id="IPR000551">
    <property type="entry name" value="MerR-type_HTH_dom"/>
</dbReference>
<accession>A7VQP6</accession>
<dbReference type="OrthoDB" id="9773308at2"/>
<dbReference type="InterPro" id="IPR009061">
    <property type="entry name" value="DNA-bd_dom_put_sf"/>
</dbReference>
<dbReference type="PROSITE" id="PS50937">
    <property type="entry name" value="HTH_MERR_2"/>
    <property type="match status" value="1"/>
</dbReference>
<evidence type="ECO:0000259" key="2">
    <source>
        <dbReference type="PROSITE" id="PS50937"/>
    </source>
</evidence>
<evidence type="ECO:0000313" key="6">
    <source>
        <dbReference type="Proteomes" id="UP000220611"/>
    </source>
</evidence>
<keyword evidence="6" id="KW-1185">Reference proteome</keyword>
<dbReference type="PANTHER" id="PTHR30204:SF85">
    <property type="entry name" value="MULTIDRUG-EFFLUX TRANSPORTER 2 REGULATOR"/>
    <property type="match status" value="1"/>
</dbReference>
<evidence type="ECO:0000313" key="4">
    <source>
        <dbReference type="EMBL" id="PEQ23310.1"/>
    </source>
</evidence>
<reference evidence="3 5" key="1">
    <citation type="submission" date="2007-08" db="EMBL/GenBank/DDBJ databases">
        <title>Draft genome sequence of Clostridium leptum (DSM 753).</title>
        <authorList>
            <person name="Sudarsanam P."/>
            <person name="Ley R."/>
            <person name="Guruge J."/>
            <person name="Turnbaugh P.J."/>
            <person name="Mahowald M."/>
            <person name="Liep D."/>
            <person name="Gordon J."/>
        </authorList>
    </citation>
    <scope>NUCLEOTIDE SEQUENCE [LARGE SCALE GENOMIC DNA]</scope>
    <source>
        <strain evidence="3 5">DSM 753</strain>
    </source>
</reference>
<sequence length="276" mass="31684">MSEGKNTLFTIGQFAALHGINKKTLMWYDEIGLFQPAVISEENGYRYYNYYQSSVLETILMLRDMKVPLADIKSFIKNRSAESMEILLKERIKELNTAIASMKAVRAKLYSRHDDMAALLELDLSEISIIEKEPKYLAIVKIAANTPLETQIEMVVSEIKKHQLPRMYQASYGSMLPVENLYARHFDDYAGLFIEVPDITNKKGLHKQPGGTYLRGFSAGSWEKLPSRYEEILQYARRNHLRLYGHAYEIGINEMVIDKIDDYITKIEIPVASEGV</sequence>
<comment type="caution">
    <text evidence="3">The sequence shown here is derived from an EMBL/GenBank/DDBJ whole genome shotgun (WGS) entry which is preliminary data.</text>
</comment>
<name>A7VQP6_9FIRM</name>
<dbReference type="Proteomes" id="UP000220611">
    <property type="component" value="Unassembled WGS sequence"/>
</dbReference>
<dbReference type="eggNOG" id="COG0789">
    <property type="taxonomic scope" value="Bacteria"/>
</dbReference>
<evidence type="ECO:0000256" key="1">
    <source>
        <dbReference type="ARBA" id="ARBA00023125"/>
    </source>
</evidence>
<protein>
    <submittedName>
        <fullName evidence="3">Multidrug-efflux transporter 2 regulator</fullName>
    </submittedName>
</protein>
<evidence type="ECO:0000313" key="3">
    <source>
        <dbReference type="EMBL" id="EDO62018.1"/>
    </source>
</evidence>
<dbReference type="EMBL" id="NOXF01000020">
    <property type="protein sequence ID" value="PEQ23310.1"/>
    <property type="molecule type" value="Genomic_DNA"/>
</dbReference>
<dbReference type="SUPFAM" id="SSF55136">
    <property type="entry name" value="Probable bacterial effector-binding domain"/>
    <property type="match status" value="1"/>
</dbReference>